<evidence type="ECO:0000256" key="1">
    <source>
        <dbReference type="SAM" id="Phobius"/>
    </source>
</evidence>
<proteinExistence type="predicted"/>
<feature type="transmembrane region" description="Helical" evidence="1">
    <location>
        <begin position="17"/>
        <end position="39"/>
    </location>
</feature>
<sequence>MSVNDDTKECVELISRVLIRAFGIGLIFLVIWAIVFILGKDMAFRIHGGLFGITMEQIVLLNYIGMGLFKLFLFSVFLIPYVGIRWAMKGNTHG</sequence>
<feature type="transmembrane region" description="Helical" evidence="1">
    <location>
        <begin position="60"/>
        <end position="84"/>
    </location>
</feature>
<organism evidence="3">
    <name type="scientific">marine sediment metagenome</name>
    <dbReference type="NCBI Taxonomy" id="412755"/>
    <lineage>
        <taxon>unclassified sequences</taxon>
        <taxon>metagenomes</taxon>
        <taxon>ecological metagenomes</taxon>
    </lineage>
</organism>
<dbReference type="EMBL" id="LAZR01022258">
    <property type="protein sequence ID" value="KKL82508.1"/>
    <property type="molecule type" value="Genomic_DNA"/>
</dbReference>
<comment type="caution">
    <text evidence="3">The sequence shown here is derived from an EMBL/GenBank/DDBJ whole genome shotgun (WGS) entry which is preliminary data.</text>
</comment>
<dbReference type="AlphaFoldDB" id="A0A0F9F894"/>
<protein>
    <recommendedName>
        <fullName evidence="2">DUF6868 domain-containing protein</fullName>
    </recommendedName>
</protein>
<keyword evidence="1" id="KW-0472">Membrane</keyword>
<reference evidence="3" key="1">
    <citation type="journal article" date="2015" name="Nature">
        <title>Complex archaea that bridge the gap between prokaryotes and eukaryotes.</title>
        <authorList>
            <person name="Spang A."/>
            <person name="Saw J.H."/>
            <person name="Jorgensen S.L."/>
            <person name="Zaremba-Niedzwiedzka K."/>
            <person name="Martijn J."/>
            <person name="Lind A.E."/>
            <person name="van Eijk R."/>
            <person name="Schleper C."/>
            <person name="Guy L."/>
            <person name="Ettema T.J."/>
        </authorList>
    </citation>
    <scope>NUCLEOTIDE SEQUENCE</scope>
</reference>
<name>A0A0F9F894_9ZZZZ</name>
<feature type="domain" description="DUF6868" evidence="2">
    <location>
        <begin position="12"/>
        <end position="85"/>
    </location>
</feature>
<keyword evidence="1" id="KW-1133">Transmembrane helix</keyword>
<dbReference type="InterPro" id="IPR049220">
    <property type="entry name" value="DUF6868"/>
</dbReference>
<dbReference type="Pfam" id="PF21742">
    <property type="entry name" value="DUF6868"/>
    <property type="match status" value="1"/>
</dbReference>
<accession>A0A0F9F894</accession>
<evidence type="ECO:0000259" key="2">
    <source>
        <dbReference type="Pfam" id="PF21742"/>
    </source>
</evidence>
<gene>
    <name evidence="3" type="ORF">LCGC14_1984070</name>
</gene>
<keyword evidence="1" id="KW-0812">Transmembrane</keyword>
<evidence type="ECO:0000313" key="3">
    <source>
        <dbReference type="EMBL" id="KKL82508.1"/>
    </source>
</evidence>